<dbReference type="InterPro" id="IPR024548">
    <property type="entry name" value="Cu2_monoox_C"/>
</dbReference>
<keyword evidence="11" id="KW-0325">Glycoprotein</keyword>
<dbReference type="GO" id="GO:0016020">
    <property type="term" value="C:membrane"/>
    <property type="evidence" value="ECO:0007669"/>
    <property type="project" value="InterPro"/>
</dbReference>
<keyword evidence="10 14" id="KW-1015">Disulfide bond</keyword>
<dbReference type="FunFam" id="2.60.120.310:FF:000005">
    <property type="entry name" value="Peptidylglycine alpha-hydroxylating monooxygenase"/>
    <property type="match status" value="1"/>
</dbReference>
<feature type="disulfide bond" evidence="14">
    <location>
        <begin position="272"/>
        <end position="293"/>
    </location>
</feature>
<evidence type="ECO:0000256" key="7">
    <source>
        <dbReference type="ARBA" id="ARBA00023002"/>
    </source>
</evidence>
<dbReference type="Gene3D" id="2.60.120.230">
    <property type="match status" value="1"/>
</dbReference>
<dbReference type="GO" id="GO:0005576">
    <property type="term" value="C:extracellular region"/>
    <property type="evidence" value="ECO:0007669"/>
    <property type="project" value="UniProtKB-SubCell"/>
</dbReference>
<feature type="binding site" evidence="13">
    <location>
        <position position="217"/>
    </location>
    <ligand>
        <name>Cu(2+)</name>
        <dbReference type="ChEBI" id="CHEBI:29036"/>
        <label>1</label>
        <note>catalytic</note>
    </ligand>
</feature>
<dbReference type="SUPFAM" id="SSF49742">
    <property type="entry name" value="PHM/PNGase F"/>
    <property type="match status" value="2"/>
</dbReference>
<evidence type="ECO:0000256" key="12">
    <source>
        <dbReference type="ARBA" id="ARBA00048431"/>
    </source>
</evidence>
<dbReference type="PRINTS" id="PR00790">
    <property type="entry name" value="PAMONOXGNASE"/>
</dbReference>
<dbReference type="Gene3D" id="2.60.120.310">
    <property type="entry name" value="Copper type II, ascorbate-dependent monooxygenase, N-terminal domain"/>
    <property type="match status" value="1"/>
</dbReference>
<evidence type="ECO:0000256" key="3">
    <source>
        <dbReference type="ARBA" id="ARBA00012689"/>
    </source>
</evidence>
<feature type="chain" id="PRO_5033317029" description="peptidylglycine monooxygenase" evidence="15">
    <location>
        <begin position="23"/>
        <end position="354"/>
    </location>
</feature>
<evidence type="ECO:0000256" key="13">
    <source>
        <dbReference type="PIRSR" id="PIRSR600720-2"/>
    </source>
</evidence>
<evidence type="ECO:0000256" key="15">
    <source>
        <dbReference type="SAM" id="SignalP"/>
    </source>
</evidence>
<keyword evidence="4" id="KW-0964">Secreted</keyword>
<evidence type="ECO:0000259" key="16">
    <source>
        <dbReference type="Pfam" id="PF01082"/>
    </source>
</evidence>
<evidence type="ECO:0000256" key="11">
    <source>
        <dbReference type="ARBA" id="ARBA00023180"/>
    </source>
</evidence>
<dbReference type="GO" id="GO:0005507">
    <property type="term" value="F:copper ion binding"/>
    <property type="evidence" value="ECO:0007669"/>
    <property type="project" value="InterPro"/>
</dbReference>
<dbReference type="PANTHER" id="PTHR10680:SF14">
    <property type="entry name" value="PEPTIDYL-GLYCINE ALPHA-AMIDATING MONOOXYGENASE"/>
    <property type="match status" value="1"/>
</dbReference>
<comment type="similarity">
    <text evidence="2">Belongs to the copper type II ascorbate-dependent monooxygenase family.</text>
</comment>
<dbReference type="EMBL" id="IACT01002966">
    <property type="protein sequence ID" value="LAC22220.1"/>
    <property type="molecule type" value="mRNA"/>
</dbReference>
<evidence type="ECO:0000256" key="5">
    <source>
        <dbReference type="ARBA" id="ARBA00022723"/>
    </source>
</evidence>
<evidence type="ECO:0000313" key="19">
    <source>
        <dbReference type="EMBL" id="LAC22220.1"/>
    </source>
</evidence>
<feature type="binding site" evidence="13">
    <location>
        <position position="292"/>
    </location>
    <ligand>
        <name>Cu(2+)</name>
        <dbReference type="ChEBI" id="CHEBI:29036"/>
        <label>1</label>
        <note>catalytic</note>
    </ligand>
</feature>
<feature type="binding site" evidence="13">
    <location>
        <position position="219"/>
    </location>
    <ligand>
        <name>Cu(2+)</name>
        <dbReference type="ChEBI" id="CHEBI:29036"/>
        <label>1</label>
        <note>catalytic</note>
    </ligand>
</feature>
<dbReference type="GO" id="GO:0006518">
    <property type="term" value="P:peptide metabolic process"/>
    <property type="evidence" value="ECO:0007669"/>
    <property type="project" value="InterPro"/>
</dbReference>
<evidence type="ECO:0000256" key="6">
    <source>
        <dbReference type="ARBA" id="ARBA00022729"/>
    </source>
</evidence>
<keyword evidence="8 13" id="KW-0186">Copper</keyword>
<evidence type="ECO:0000256" key="9">
    <source>
        <dbReference type="ARBA" id="ARBA00023033"/>
    </source>
</evidence>
<comment type="cofactor">
    <cofactor evidence="13">
        <name>Cu(2+)</name>
        <dbReference type="ChEBI" id="CHEBI:29036"/>
    </cofactor>
    <text evidence="13">Binds 2 Cu(2+) ions per subunit.</text>
</comment>
<organism evidence="18">
    <name type="scientific">Hirondellea gigas</name>
    <dbReference type="NCBI Taxonomy" id="1518452"/>
    <lineage>
        <taxon>Eukaryota</taxon>
        <taxon>Metazoa</taxon>
        <taxon>Ecdysozoa</taxon>
        <taxon>Arthropoda</taxon>
        <taxon>Crustacea</taxon>
        <taxon>Multicrustacea</taxon>
        <taxon>Malacostraca</taxon>
        <taxon>Eumalacostraca</taxon>
        <taxon>Peracarida</taxon>
        <taxon>Amphipoda</taxon>
        <taxon>Amphilochidea</taxon>
        <taxon>Lysianassida</taxon>
        <taxon>Lysianassidira</taxon>
        <taxon>Lysianassoidea</taxon>
        <taxon>Lysianassidae</taxon>
        <taxon>Hirondellea</taxon>
    </lineage>
</organism>
<keyword evidence="6 15" id="KW-0732">Signal</keyword>
<evidence type="ECO:0000256" key="8">
    <source>
        <dbReference type="ARBA" id="ARBA00023008"/>
    </source>
</evidence>
<dbReference type="GO" id="GO:0004504">
    <property type="term" value="F:peptidylglycine monooxygenase activity"/>
    <property type="evidence" value="ECO:0007669"/>
    <property type="project" value="UniProtKB-EC"/>
</dbReference>
<dbReference type="FunFam" id="2.60.120.230:FF:000002">
    <property type="entry name" value="Peptidyl-glycine alpha-amidating monooxygenase B"/>
    <property type="match status" value="1"/>
</dbReference>
<accession>A0A2P2I356</accession>
<feature type="signal peptide" evidence="15">
    <location>
        <begin position="1"/>
        <end position="22"/>
    </location>
</feature>
<comment type="subcellular location">
    <subcellularLocation>
        <location evidence="1">Secreted</location>
    </subcellularLocation>
</comment>
<feature type="disulfide bond" evidence="14">
    <location>
        <begin position="79"/>
        <end position="107"/>
    </location>
</feature>
<evidence type="ECO:0000313" key="18">
    <source>
        <dbReference type="EMBL" id="LAB68310.1"/>
    </source>
</evidence>
<dbReference type="PANTHER" id="PTHR10680">
    <property type="entry name" value="PEPTIDYL-GLYCINE ALPHA-AMIDATING MONOOXYGENASE"/>
    <property type="match status" value="1"/>
</dbReference>
<feature type="disulfide bond" evidence="14">
    <location>
        <begin position="46"/>
        <end position="91"/>
    </location>
</feature>
<dbReference type="EMBL" id="IACF01002665">
    <property type="protein sequence ID" value="LAB68310.1"/>
    <property type="molecule type" value="mRNA"/>
</dbReference>
<dbReference type="InterPro" id="IPR000323">
    <property type="entry name" value="Cu2_ascorb_mOase_N"/>
</dbReference>
<dbReference type="InterPro" id="IPR000720">
    <property type="entry name" value="PHM/PAL"/>
</dbReference>
<evidence type="ECO:0000256" key="14">
    <source>
        <dbReference type="PIRSR" id="PIRSR600720-3"/>
    </source>
</evidence>
<sequence length="354" mass="39185">MMAVVQWLQILFLVGTSAVAGSDEVIKRFPLLMPQVTPTMDDTYFCTPIRIDPTMDYYITGFQPNTTSATAHHMLLYGCMTPGVDEDVWNCGGMAVSNAGYSTAPTCKSGPQVIYAWALDAPALLLPEGVAFKVGKNSDIKYLVLQVHYASKAPFIDGLKDDSGVFVYYRETPQPRTAGVLLLGTGGRILPKSVEYMETECTIKEDKVIYPFAFRTHTHQLGRVVSGYKVSRNGGEDVWTLLGKKDPQLPQMFYPVVTNTTIRKGDRVAARCTMVSDRDYVTRIGSTAKDEMCNFYLMYYTEGTSPLKDPKCFSLGPPFYSWTRGGFNNIPDADASSLPVGETAKEMGVVRHQM</sequence>
<reference evidence="19" key="1">
    <citation type="submission" date="2017-11" db="EMBL/GenBank/DDBJ databases">
        <title>The sensing device of the deep-sea amphipod.</title>
        <authorList>
            <person name="Kobayashi H."/>
            <person name="Nagahama T."/>
            <person name="Arai W."/>
            <person name="Sasagawa Y."/>
            <person name="Umeda M."/>
            <person name="Hayashi T."/>
            <person name="Nikaido I."/>
            <person name="Watanabe H."/>
            <person name="Oguri K."/>
            <person name="Kitazato H."/>
            <person name="Fujioka K."/>
            <person name="Kido Y."/>
            <person name="Takami H."/>
        </authorList>
    </citation>
    <scope>NUCLEOTIDE SEQUENCE</scope>
    <source>
        <tissue evidence="19">Whole body</tissue>
    </source>
</reference>
<feature type="binding site" evidence="13">
    <location>
        <position position="73"/>
    </location>
    <ligand>
        <name>Cu(2+)</name>
        <dbReference type="ChEBI" id="CHEBI:29036"/>
        <label>1</label>
        <note>catalytic</note>
    </ligand>
</feature>
<evidence type="ECO:0000256" key="4">
    <source>
        <dbReference type="ARBA" id="ARBA00022525"/>
    </source>
</evidence>
<keyword evidence="5 13" id="KW-0479">Metal-binding</keyword>
<dbReference type="InterPro" id="IPR008977">
    <property type="entry name" value="PHM/PNGase_F_dom_sf"/>
</dbReference>
<feature type="binding site" evidence="13">
    <location>
        <position position="72"/>
    </location>
    <ligand>
        <name>Cu(2+)</name>
        <dbReference type="ChEBI" id="CHEBI:29036"/>
        <label>1</label>
        <note>catalytic</note>
    </ligand>
</feature>
<evidence type="ECO:0000256" key="1">
    <source>
        <dbReference type="ARBA" id="ARBA00004613"/>
    </source>
</evidence>
<feature type="binding site" evidence="13">
    <location>
        <position position="148"/>
    </location>
    <ligand>
        <name>Cu(2+)</name>
        <dbReference type="ChEBI" id="CHEBI:29036"/>
        <label>1</label>
        <note>catalytic</note>
    </ligand>
</feature>
<reference evidence="18" key="2">
    <citation type="journal article" date="2018" name="Biosci. Biotechnol. Biochem.">
        <title>Polysaccharide hydrolase of the hadal zone amphipods Hirondellea gigas.</title>
        <authorList>
            <person name="Kobayashi H."/>
            <person name="Nagahama T."/>
            <person name="Arai W."/>
            <person name="Sasagawa Y."/>
            <person name="Umeda M."/>
            <person name="Hayashi T."/>
            <person name="Nikaido I."/>
            <person name="Watanabe H."/>
            <person name="Oguri K."/>
            <person name="Kitazato H."/>
            <person name="Fujioka K."/>
            <person name="Kido Y."/>
            <person name="Takami H."/>
        </authorList>
    </citation>
    <scope>NUCLEOTIDE SEQUENCE</scope>
    <source>
        <tissue evidence="18">Whole body</tissue>
    </source>
</reference>
<keyword evidence="9 18" id="KW-0503">Monooxygenase</keyword>
<proteinExistence type="evidence at transcript level"/>
<dbReference type="InterPro" id="IPR036939">
    <property type="entry name" value="Cu2_ascorb_mOase_N_sf"/>
</dbReference>
<dbReference type="Pfam" id="PF01082">
    <property type="entry name" value="Cu2_monooxygen"/>
    <property type="match status" value="1"/>
</dbReference>
<comment type="catalytic activity">
    <reaction evidence="12">
        <text>a [peptide]-C-terminal glycine + 2 L-ascorbate + O2 = a [peptide]-C-terminal (2S)-2-hydroxyglycine + 2 monodehydro-L-ascorbate radical + H2O</text>
        <dbReference type="Rhea" id="RHEA:21452"/>
        <dbReference type="Rhea" id="RHEA-COMP:13486"/>
        <dbReference type="Rhea" id="RHEA-COMP:15321"/>
        <dbReference type="ChEBI" id="CHEBI:15377"/>
        <dbReference type="ChEBI" id="CHEBI:15379"/>
        <dbReference type="ChEBI" id="CHEBI:38290"/>
        <dbReference type="ChEBI" id="CHEBI:59513"/>
        <dbReference type="ChEBI" id="CHEBI:137000"/>
        <dbReference type="ChEBI" id="CHEBI:142768"/>
        <dbReference type="EC" id="1.14.17.3"/>
    </reaction>
</comment>
<dbReference type="AlphaFoldDB" id="A0A2P2I356"/>
<feature type="domain" description="Copper type II ascorbate-dependent monooxygenase N-terminal" evidence="16">
    <location>
        <begin position="30"/>
        <end position="151"/>
    </location>
</feature>
<protein>
    <recommendedName>
        <fullName evidence="3">peptidylglycine monooxygenase</fullName>
        <ecNumber evidence="3">1.14.17.3</ecNumber>
    </recommendedName>
</protein>
<evidence type="ECO:0000256" key="2">
    <source>
        <dbReference type="ARBA" id="ARBA00010676"/>
    </source>
</evidence>
<name>A0A2P2I356_9CRUS</name>
<dbReference type="Pfam" id="PF03712">
    <property type="entry name" value="Cu2_monoox_C"/>
    <property type="match status" value="1"/>
</dbReference>
<feature type="domain" description="Copper type II ascorbate-dependent monooxygenase C-terminal" evidence="17">
    <location>
        <begin position="177"/>
        <end position="322"/>
    </location>
</feature>
<evidence type="ECO:0000256" key="10">
    <source>
        <dbReference type="ARBA" id="ARBA00023157"/>
    </source>
</evidence>
<evidence type="ECO:0000259" key="17">
    <source>
        <dbReference type="Pfam" id="PF03712"/>
    </source>
</evidence>
<dbReference type="EC" id="1.14.17.3" evidence="3"/>
<keyword evidence="7" id="KW-0560">Oxidoreductase</keyword>
<dbReference type="InterPro" id="IPR014784">
    <property type="entry name" value="Cu2_ascorb_mOase-like_C"/>
</dbReference>